<protein>
    <submittedName>
        <fullName evidence="1">Uncharacterized protein</fullName>
    </submittedName>
</protein>
<gene>
    <name evidence="1" type="ORF">QRT04_12800</name>
</gene>
<dbReference type="Proteomes" id="UP001529338">
    <property type="component" value="Unassembled WGS sequence"/>
</dbReference>
<sequence length="187" mass="20617">MKDPVQPTIGPLAFQDAPVPVDDPNQWLRAASRTLRHLARCPHLSDTTTFVVVSAAELDRYEVCQWCADEAAGVGRKYFTNLEDALEAFHMPLENRRRAREVAAAHRHDKIWTNGARTYIALALGDGGMLAQLGKSWIWTWDNGRELLPNHTSSRSSTTRSADQRAASVCPTCSVQLPATGICDTCG</sequence>
<dbReference type="RefSeq" id="WP_289455821.1">
    <property type="nucleotide sequence ID" value="NZ_JAUCGQ010000002.1"/>
</dbReference>
<comment type="caution">
    <text evidence="1">The sequence shown here is derived from an EMBL/GenBank/DDBJ whole genome shotgun (WGS) entry which is preliminary data.</text>
</comment>
<name>A0ABT7SI44_9CELL</name>
<evidence type="ECO:0000313" key="1">
    <source>
        <dbReference type="EMBL" id="MDM7855811.1"/>
    </source>
</evidence>
<evidence type="ECO:0000313" key="2">
    <source>
        <dbReference type="Proteomes" id="UP001529338"/>
    </source>
</evidence>
<dbReference type="EMBL" id="JAUCGQ010000002">
    <property type="protein sequence ID" value="MDM7855811.1"/>
    <property type="molecule type" value="Genomic_DNA"/>
</dbReference>
<keyword evidence="2" id="KW-1185">Reference proteome</keyword>
<proteinExistence type="predicted"/>
<organism evidence="1 2">
    <name type="scientific">Cellulomonas alba</name>
    <dbReference type="NCBI Taxonomy" id="3053467"/>
    <lineage>
        <taxon>Bacteria</taxon>
        <taxon>Bacillati</taxon>
        <taxon>Actinomycetota</taxon>
        <taxon>Actinomycetes</taxon>
        <taxon>Micrococcales</taxon>
        <taxon>Cellulomonadaceae</taxon>
        <taxon>Cellulomonas</taxon>
    </lineage>
</organism>
<reference evidence="1 2" key="1">
    <citation type="submission" date="2023-06" db="EMBL/GenBank/DDBJ databases">
        <title>Cellulomonas sp. MW4 Whole genome sequence.</title>
        <authorList>
            <person name="Park S."/>
        </authorList>
    </citation>
    <scope>NUCLEOTIDE SEQUENCE [LARGE SCALE GENOMIC DNA]</scope>
    <source>
        <strain evidence="1 2">MW4</strain>
    </source>
</reference>
<accession>A0ABT7SI44</accession>